<evidence type="ECO:0000256" key="1">
    <source>
        <dbReference type="SAM" id="MobiDB-lite"/>
    </source>
</evidence>
<comment type="caution">
    <text evidence="2">The sequence shown here is derived from an EMBL/GenBank/DDBJ whole genome shotgun (WGS) entry which is preliminary data.</text>
</comment>
<protein>
    <submittedName>
        <fullName evidence="2">Uncharacterized protein</fullName>
    </submittedName>
</protein>
<dbReference type="EMBL" id="JANPWB010000011">
    <property type="protein sequence ID" value="KAJ1132372.1"/>
    <property type="molecule type" value="Genomic_DNA"/>
</dbReference>
<sequence length="236" mass="25407">MVQPIDSTEFNPSTNPTTTKKPVNTSNKLVGHHKKEGYKMTDFLLTKPADKSIPADHGSQPVLLDMDAATATTSVVTERTLQDRESFRSSTPSTPNIITMAEVHTGNQQVSSTLNLSNWNNWSLNSPLQSPQVPQLRLLEQSPQGRCISNCTMTHDPPAIDLSDTCATVSSTEPVACEGSTNAAQPSNTNTNTNTTQGEEYSENPTAILKQSITSSSSSLEEMEAYPPPIHGAPVP</sequence>
<feature type="compositionally biased region" description="Pro residues" evidence="1">
    <location>
        <begin position="226"/>
        <end position="236"/>
    </location>
</feature>
<name>A0AAV7PVL5_PLEWA</name>
<feature type="compositionally biased region" description="Polar residues" evidence="1">
    <location>
        <begin position="197"/>
        <end position="214"/>
    </location>
</feature>
<reference evidence="2" key="1">
    <citation type="journal article" date="2022" name="bioRxiv">
        <title>Sequencing and chromosome-scale assembly of the giantPleurodeles waltlgenome.</title>
        <authorList>
            <person name="Brown T."/>
            <person name="Elewa A."/>
            <person name="Iarovenko S."/>
            <person name="Subramanian E."/>
            <person name="Araus A.J."/>
            <person name="Petzold A."/>
            <person name="Susuki M."/>
            <person name="Suzuki K.-i.T."/>
            <person name="Hayashi T."/>
            <person name="Toyoda A."/>
            <person name="Oliveira C."/>
            <person name="Osipova E."/>
            <person name="Leigh N.D."/>
            <person name="Simon A."/>
            <person name="Yun M.H."/>
        </authorList>
    </citation>
    <scope>NUCLEOTIDE SEQUENCE</scope>
    <source>
        <strain evidence="2">20211129_DDA</strain>
        <tissue evidence="2">Liver</tissue>
    </source>
</reference>
<evidence type="ECO:0000313" key="2">
    <source>
        <dbReference type="EMBL" id="KAJ1132372.1"/>
    </source>
</evidence>
<proteinExistence type="predicted"/>
<gene>
    <name evidence="2" type="ORF">NDU88_010686</name>
</gene>
<feature type="region of interest" description="Disordered" evidence="1">
    <location>
        <begin position="177"/>
        <end position="236"/>
    </location>
</feature>
<feature type="compositionally biased region" description="Polar residues" evidence="1">
    <location>
        <begin position="1"/>
        <end position="10"/>
    </location>
</feature>
<feature type="region of interest" description="Disordered" evidence="1">
    <location>
        <begin position="1"/>
        <end position="28"/>
    </location>
</feature>
<accession>A0AAV7PVL5</accession>
<organism evidence="2 3">
    <name type="scientific">Pleurodeles waltl</name>
    <name type="common">Iberian ribbed newt</name>
    <dbReference type="NCBI Taxonomy" id="8319"/>
    <lineage>
        <taxon>Eukaryota</taxon>
        <taxon>Metazoa</taxon>
        <taxon>Chordata</taxon>
        <taxon>Craniata</taxon>
        <taxon>Vertebrata</taxon>
        <taxon>Euteleostomi</taxon>
        <taxon>Amphibia</taxon>
        <taxon>Batrachia</taxon>
        <taxon>Caudata</taxon>
        <taxon>Salamandroidea</taxon>
        <taxon>Salamandridae</taxon>
        <taxon>Pleurodelinae</taxon>
        <taxon>Pleurodeles</taxon>
    </lineage>
</organism>
<feature type="compositionally biased region" description="Low complexity" evidence="1">
    <location>
        <begin position="11"/>
        <end position="28"/>
    </location>
</feature>
<dbReference type="Proteomes" id="UP001066276">
    <property type="component" value="Chromosome 7"/>
</dbReference>
<keyword evidence="3" id="KW-1185">Reference proteome</keyword>
<feature type="compositionally biased region" description="Polar residues" evidence="1">
    <location>
        <begin position="177"/>
        <end position="187"/>
    </location>
</feature>
<evidence type="ECO:0000313" key="3">
    <source>
        <dbReference type="Proteomes" id="UP001066276"/>
    </source>
</evidence>
<dbReference type="AlphaFoldDB" id="A0AAV7PVL5"/>